<comment type="caution">
    <text evidence="4">The sequence shown here is derived from an EMBL/GenBank/DDBJ whole genome shotgun (WGS) entry which is preliminary data.</text>
</comment>
<gene>
    <name evidence="4" type="ORF">Afe05nite_41230</name>
</gene>
<dbReference type="Proteomes" id="UP000598174">
    <property type="component" value="Unassembled WGS sequence"/>
</dbReference>
<dbReference type="SUPFAM" id="SSF50370">
    <property type="entry name" value="Ricin B-like lectins"/>
    <property type="match status" value="1"/>
</dbReference>
<accession>A0A919J3H1</accession>
<protein>
    <recommendedName>
        <fullName evidence="3">Ricin B lectin domain-containing protein</fullName>
    </recommendedName>
</protein>
<keyword evidence="2" id="KW-1133">Transmembrane helix</keyword>
<dbReference type="CDD" id="cd00063">
    <property type="entry name" value="FN3"/>
    <property type="match status" value="1"/>
</dbReference>
<feature type="compositionally biased region" description="Low complexity" evidence="1">
    <location>
        <begin position="414"/>
        <end position="441"/>
    </location>
</feature>
<dbReference type="EMBL" id="BOMM01000038">
    <property type="protein sequence ID" value="GIE12283.1"/>
    <property type="molecule type" value="Genomic_DNA"/>
</dbReference>
<reference evidence="4" key="1">
    <citation type="submission" date="2021-01" db="EMBL/GenBank/DDBJ databases">
        <title>Whole genome shotgun sequence of Actinoplanes ferrugineus NBRC 15555.</title>
        <authorList>
            <person name="Komaki H."/>
            <person name="Tamura T."/>
        </authorList>
    </citation>
    <scope>NUCLEOTIDE SEQUENCE</scope>
    <source>
        <strain evidence="4">NBRC 15555</strain>
    </source>
</reference>
<evidence type="ECO:0000313" key="4">
    <source>
        <dbReference type="EMBL" id="GIE12283.1"/>
    </source>
</evidence>
<keyword evidence="2" id="KW-0812">Transmembrane</keyword>
<dbReference type="PROSITE" id="PS50231">
    <property type="entry name" value="RICIN_B_LECTIN"/>
    <property type="match status" value="1"/>
</dbReference>
<dbReference type="Gene3D" id="2.80.10.50">
    <property type="match status" value="1"/>
</dbReference>
<dbReference type="GO" id="GO:0005975">
    <property type="term" value="P:carbohydrate metabolic process"/>
    <property type="evidence" value="ECO:0007669"/>
    <property type="project" value="UniProtKB-ARBA"/>
</dbReference>
<dbReference type="InterPro" id="IPR035992">
    <property type="entry name" value="Ricin_B-like_lectins"/>
</dbReference>
<evidence type="ECO:0000256" key="1">
    <source>
        <dbReference type="SAM" id="MobiDB-lite"/>
    </source>
</evidence>
<organism evidence="4 5">
    <name type="scientific">Paractinoplanes ferrugineus</name>
    <dbReference type="NCBI Taxonomy" id="113564"/>
    <lineage>
        <taxon>Bacteria</taxon>
        <taxon>Bacillati</taxon>
        <taxon>Actinomycetota</taxon>
        <taxon>Actinomycetes</taxon>
        <taxon>Micromonosporales</taxon>
        <taxon>Micromonosporaceae</taxon>
        <taxon>Paractinoplanes</taxon>
    </lineage>
</organism>
<proteinExistence type="predicted"/>
<evidence type="ECO:0000256" key="2">
    <source>
        <dbReference type="SAM" id="Phobius"/>
    </source>
</evidence>
<feature type="compositionally biased region" description="Gly residues" evidence="1">
    <location>
        <begin position="442"/>
        <end position="452"/>
    </location>
</feature>
<feature type="region of interest" description="Disordered" evidence="1">
    <location>
        <begin position="405"/>
        <end position="478"/>
    </location>
</feature>
<dbReference type="RefSeq" id="WP_239118025.1">
    <property type="nucleotide sequence ID" value="NZ_BAAABP010000054.1"/>
</dbReference>
<sequence>MSTHRRPFAARGHRRGPRSWSHRLLPVGLGLAVLGVGGMVGPSIVQDLSGDRSQRLELASVPEDDPGQGLIYEGLQTAKADAICAGTYQLDEQTCTVGPEPAPAGLSVRRDVTPVTTKAPEPVMPTQESATVPTDAEIARDLGGSALTADAPALLPDAAPGEADFIIGPSQVACEADGRSGKRVQVLYLHEFGTPSRYTDFLGSIRTWTAGADQIFDQSAAETGGSRHVRFVTTPQCRVDVAEVQLPPDALSSFALSVKALSTLGYNRNDRKYLMFADAKVYCGIATFIADRRAGLGNRNNGGPSYGRVDAGCWSSVMAARELTRTLGAVLIDTPNSSGVGGCLDEFDLLCGEDRSGKKVRNVCPKKHENRLDCGHDDYFSTNPKPGSYLAKNWNIATSDFLLRSDGGDDIPDAEGAPDPAPSASAAPSAPAPGPTTASPGAGSGAANGGGDLPPSTTPPPTAAEQPTPSGSTQPVGARVDPIAGALVQAPVQAVLEIREADSSSVRLRWSAATPTATYEVWVGGKPIATTKATRARLIGLRPDARYQVTIKSGSAYTAKATAETAPAARPAQNTWFTLTNALTGGAADLYAARTANGTPLTLAESDGNAQQQWQLVPSGNGAYSLVSRATGKCVVPVNGNPIAGAPLVQGDCGSDEGARWQLQASDYGFTLRTTVGDLVAGVGEQRFGAHRVLVLQNGNGQRHQSWTAVPD</sequence>
<dbReference type="Gene3D" id="2.60.40.10">
    <property type="entry name" value="Immunoglobulins"/>
    <property type="match status" value="1"/>
</dbReference>
<feature type="transmembrane region" description="Helical" evidence="2">
    <location>
        <begin position="24"/>
        <end position="45"/>
    </location>
</feature>
<dbReference type="Pfam" id="PF14200">
    <property type="entry name" value="RicinB_lectin_2"/>
    <property type="match status" value="1"/>
</dbReference>
<dbReference type="InterPro" id="IPR000772">
    <property type="entry name" value="Ricin_B_lectin"/>
</dbReference>
<evidence type="ECO:0000259" key="3">
    <source>
        <dbReference type="Pfam" id="PF14200"/>
    </source>
</evidence>
<name>A0A919J3H1_9ACTN</name>
<evidence type="ECO:0000313" key="5">
    <source>
        <dbReference type="Proteomes" id="UP000598174"/>
    </source>
</evidence>
<dbReference type="InterPro" id="IPR013783">
    <property type="entry name" value="Ig-like_fold"/>
</dbReference>
<dbReference type="InterPro" id="IPR003961">
    <property type="entry name" value="FN3_dom"/>
</dbReference>
<keyword evidence="2" id="KW-0472">Membrane</keyword>
<keyword evidence="5" id="KW-1185">Reference proteome</keyword>
<feature type="domain" description="Ricin B lectin" evidence="3">
    <location>
        <begin position="573"/>
        <end position="650"/>
    </location>
</feature>
<dbReference type="CDD" id="cd00161">
    <property type="entry name" value="beta-trefoil_Ricin-like"/>
    <property type="match status" value="1"/>
</dbReference>
<dbReference type="AlphaFoldDB" id="A0A919J3H1"/>